<accession>A0A229UNV7</accession>
<proteinExistence type="predicted"/>
<dbReference type="OrthoDB" id="2480932at2"/>
<dbReference type="RefSeq" id="WP_094016197.1">
    <property type="nucleotide sequence ID" value="NZ_NMQW01000024.1"/>
</dbReference>
<sequence length="1558" mass="174103">MISRQSHIPVVAANIASTRPMGRSQGLLGGQGVQAGQFAQGITGKYGFGRSDRFGRLQLIFRMPGEGKQPAAMKSGMAPIHQWFVQIQLVLKHMKDAQSLSLRREREFTRQVELWLQHTFTHTHVALPKPSGMEAAPLWEGMLRNAAAVLRIEQSVIIRSLPAGVHWNQERVQSLGSSGYSRMKTVVLQSLMSQAQGRDLERGNEQKDRWHVENMVKSVRWIEHESGRWLQRPRQYDSGTEELARQSQASVNLFNGVSQPYASKQWGQEIHHQIRLQMELIEKWSLLPSGRNRIDSDQPGLSQQLLAITNDEYNKGWPASPVLQRRGNIFSIDRTGRQDQNPFRYTNDFNTFQYIYGTAYVQRLGTNPLDTRGNALRSRRSNALLPLRRTGTGWPDLQQLRSALSISLQSKQRGQAPISADPMIWSPMSLFYLMSFPSDEGHHLASGQRIAERAVQDGSPSNEGANNTIGWKQLLVEVSRYYRSVEAGASPNGLHAEQRGQQDLALFRGQGQARVFPVGREDGKLGQMLRGEARQQQWPNSASWEQSAALFGEPTFALHISAILRSISTHRGPAALDQREPLLRSGRDFARFTSYFSRLMSPFVEGRDAGRKTESLHPRFRTMAEITWAQGMRAFTREHVRVAIQKERDDSWPPGVLQQLEKALGLQTAVLTSTMYERSPSPVFTGGEHRDKVLLREGPSLYVVNMSGAVRERSGLYDFTSAAANSGLRIVQRSFDRNKERQLTATEPLQDSPMVWAWGLRRLDLVANSLASRQGLSPELSTGGGPRSSFAAESGVHRVQGLGSLQSLKQSLQSLQNLQTAQSVERNFAGIQSVTETRMRELLSGVSGYRDAWLQTTDRLGEWAVKPRLAVEPSISRQLAAQRSMELRSGGPYLGAMSGFYYAYNVQSKAGELRSVMGSPIGEWLSGVLGNSNARLQATGPLSLLQRKAAQRSVPAIAFELEREMLREIQNSWNQTGTSTVLHTGQGLPFIRYLEAKQAGAAQQRTALAMLMQELAALRLEPYRAGEPQSEKLRQPSVILHRLLAAARHDGEAAFAGLGGSEGRSEALLAEPFLAAPATVSVIYRWLQSQQMTSNRYLGESFSRDQENPLSASARQAPDGSLLPSAGLLNGSNGSAALNGFTTLGSLLTHKSVQRGESRPYVAYPMDALLASAAQASRHKQQDTGISGYDRGAGVSRSKELFDVYINHRVLQNSASLQTAAVHAARSSNAEASWMLTLQRALTTTEPHQQWGWPLRRSHELSHRLHAAGDGILSIDKAANRMAAELQREMLTLRGQRSDIGSTAVNGLVPPESEMRFTHIWKVRLAESQETQQKQQMYWQTLQQLQQETLLKVQHRVQQQVQQEAQLKVQRHVQQQIQQHTLPQVQDPIQQRVQQQTRQHIQQHINRQLRHQIWHQIAVQQQTESMQAARGSAVFAELVLRRQPSEAAWYPTLSGPQGGSSMHAVQDGDSLEHKRPLAQPEPSDWVVSPVDMSWLKQTAAPAAATPAAVAEPVSTQLQLSQLEEMIKDLPQLDIRKIADKVYQEIEKKMRFERQRRGL</sequence>
<name>A0A229UNV7_9BACL</name>
<comment type="caution">
    <text evidence="1">The sequence shown here is derived from an EMBL/GenBank/DDBJ whole genome shotgun (WGS) entry which is preliminary data.</text>
</comment>
<reference evidence="1 2" key="1">
    <citation type="submission" date="2017-07" db="EMBL/GenBank/DDBJ databases">
        <title>Genome sequencing and assembly of Paenibacillus rigui.</title>
        <authorList>
            <person name="Mayilraj S."/>
        </authorList>
    </citation>
    <scope>NUCLEOTIDE SEQUENCE [LARGE SCALE GENOMIC DNA]</scope>
    <source>
        <strain evidence="1 2">JCM 16352</strain>
    </source>
</reference>
<dbReference type="EMBL" id="NMQW01000024">
    <property type="protein sequence ID" value="OXM85044.1"/>
    <property type="molecule type" value="Genomic_DNA"/>
</dbReference>
<evidence type="ECO:0000313" key="2">
    <source>
        <dbReference type="Proteomes" id="UP000215509"/>
    </source>
</evidence>
<evidence type="ECO:0000313" key="1">
    <source>
        <dbReference type="EMBL" id="OXM85044.1"/>
    </source>
</evidence>
<gene>
    <name evidence="1" type="ORF">CF651_17660</name>
</gene>
<dbReference type="Proteomes" id="UP000215509">
    <property type="component" value="Unassembled WGS sequence"/>
</dbReference>
<protein>
    <submittedName>
        <fullName evidence="1">Uncharacterized protein</fullName>
    </submittedName>
</protein>
<keyword evidence="2" id="KW-1185">Reference proteome</keyword>
<organism evidence="1 2">
    <name type="scientific">Paenibacillus rigui</name>
    <dbReference type="NCBI Taxonomy" id="554312"/>
    <lineage>
        <taxon>Bacteria</taxon>
        <taxon>Bacillati</taxon>
        <taxon>Bacillota</taxon>
        <taxon>Bacilli</taxon>
        <taxon>Bacillales</taxon>
        <taxon>Paenibacillaceae</taxon>
        <taxon>Paenibacillus</taxon>
    </lineage>
</organism>